<dbReference type="InterPro" id="IPR005630">
    <property type="entry name" value="Terpene_synthase_metal-bd"/>
</dbReference>
<feature type="domain" description="Terpene synthase N-terminal" evidence="5">
    <location>
        <begin position="37"/>
        <end position="214"/>
    </location>
</feature>
<dbReference type="InterPro" id="IPR036965">
    <property type="entry name" value="Terpene_synth_N_sf"/>
</dbReference>
<dbReference type="CDD" id="cd00684">
    <property type="entry name" value="Terpene_cyclase_plant_C1"/>
    <property type="match status" value="1"/>
</dbReference>
<feature type="domain" description="Terpene synthase metal-binding" evidence="6">
    <location>
        <begin position="227"/>
        <end position="463"/>
    </location>
</feature>
<dbReference type="SFLD" id="SFLDG01019">
    <property type="entry name" value="Terpene_Cyclase_Like_1_C_Termi"/>
    <property type="match status" value="1"/>
</dbReference>
<dbReference type="InterPro" id="IPR050148">
    <property type="entry name" value="Terpene_synthase-like"/>
</dbReference>
<dbReference type="AlphaFoldDB" id="A0AAV7F1Z2"/>
<evidence type="ECO:0000256" key="2">
    <source>
        <dbReference type="ARBA" id="ARBA00022723"/>
    </source>
</evidence>
<evidence type="ECO:0000256" key="3">
    <source>
        <dbReference type="ARBA" id="ARBA00022842"/>
    </source>
</evidence>
<name>A0AAV7F1Z2_ARIFI</name>
<dbReference type="GO" id="GO:0000287">
    <property type="term" value="F:magnesium ion binding"/>
    <property type="evidence" value="ECO:0007669"/>
    <property type="project" value="InterPro"/>
</dbReference>
<dbReference type="GO" id="GO:0010333">
    <property type="term" value="F:terpene synthase activity"/>
    <property type="evidence" value="ECO:0007669"/>
    <property type="project" value="InterPro"/>
</dbReference>
<dbReference type="Pfam" id="PF01397">
    <property type="entry name" value="Terpene_synth"/>
    <property type="match status" value="1"/>
</dbReference>
<evidence type="ECO:0000256" key="1">
    <source>
        <dbReference type="ARBA" id="ARBA00004721"/>
    </source>
</evidence>
<evidence type="ECO:0000259" key="6">
    <source>
        <dbReference type="Pfam" id="PF03936"/>
    </source>
</evidence>
<keyword evidence="4" id="KW-0456">Lyase</keyword>
<reference evidence="7 8" key="1">
    <citation type="submission" date="2021-07" db="EMBL/GenBank/DDBJ databases">
        <title>The Aristolochia fimbriata genome: insights into angiosperm evolution, floral development and chemical biosynthesis.</title>
        <authorList>
            <person name="Jiao Y."/>
        </authorList>
    </citation>
    <scope>NUCLEOTIDE SEQUENCE [LARGE SCALE GENOMIC DNA]</scope>
    <source>
        <strain evidence="7">IBCAS-2021</strain>
        <tissue evidence="7">Leaf</tissue>
    </source>
</reference>
<evidence type="ECO:0000313" key="7">
    <source>
        <dbReference type="EMBL" id="KAG9454196.1"/>
    </source>
</evidence>
<dbReference type="PANTHER" id="PTHR31225:SF93">
    <property type="entry name" value="ALPHA-HUMULENE_(-)-(E)-BETA-CARYOPHYLLENE SYNTHASE"/>
    <property type="match status" value="1"/>
</dbReference>
<dbReference type="Gene3D" id="1.50.10.130">
    <property type="entry name" value="Terpene synthase, N-terminal domain"/>
    <property type="match status" value="1"/>
</dbReference>
<gene>
    <name evidence="7" type="ORF">H6P81_007100</name>
</gene>
<comment type="pathway">
    <text evidence="1">Secondary metabolite biosynthesis; terpenoid biosynthesis.</text>
</comment>
<dbReference type="PANTHER" id="PTHR31225">
    <property type="entry name" value="OS04G0344100 PROTEIN-RELATED"/>
    <property type="match status" value="1"/>
</dbReference>
<organism evidence="7 8">
    <name type="scientific">Aristolochia fimbriata</name>
    <name type="common">White veined hardy Dutchman's pipe vine</name>
    <dbReference type="NCBI Taxonomy" id="158543"/>
    <lineage>
        <taxon>Eukaryota</taxon>
        <taxon>Viridiplantae</taxon>
        <taxon>Streptophyta</taxon>
        <taxon>Embryophyta</taxon>
        <taxon>Tracheophyta</taxon>
        <taxon>Spermatophyta</taxon>
        <taxon>Magnoliopsida</taxon>
        <taxon>Magnoliidae</taxon>
        <taxon>Piperales</taxon>
        <taxon>Aristolochiaceae</taxon>
        <taxon>Aristolochia</taxon>
    </lineage>
</organism>
<dbReference type="EMBL" id="JAINDJ010000003">
    <property type="protein sequence ID" value="KAG9454196.1"/>
    <property type="molecule type" value="Genomic_DNA"/>
</dbReference>
<keyword evidence="3" id="KW-0460">Magnesium</keyword>
<dbReference type="FunFam" id="1.10.600.10:FF:000007">
    <property type="entry name" value="Isoprene synthase, chloroplastic"/>
    <property type="match status" value="1"/>
</dbReference>
<dbReference type="Proteomes" id="UP000825729">
    <property type="component" value="Unassembled WGS sequence"/>
</dbReference>
<protein>
    <submittedName>
        <fullName evidence="7">Uncharacterized protein</fullName>
    </submittedName>
</protein>
<dbReference type="InterPro" id="IPR008930">
    <property type="entry name" value="Terpenoid_cyclase/PrenylTrfase"/>
</dbReference>
<dbReference type="SUPFAM" id="SSF48239">
    <property type="entry name" value="Terpenoid cyclases/Protein prenyltransferases"/>
    <property type="match status" value="1"/>
</dbReference>
<evidence type="ECO:0000256" key="4">
    <source>
        <dbReference type="ARBA" id="ARBA00023239"/>
    </source>
</evidence>
<keyword evidence="2" id="KW-0479">Metal-binding</keyword>
<dbReference type="InterPro" id="IPR034741">
    <property type="entry name" value="Terpene_cyclase-like_1_C"/>
</dbReference>
<dbReference type="Pfam" id="PF03936">
    <property type="entry name" value="Terpene_synth_C"/>
    <property type="match status" value="1"/>
</dbReference>
<proteinExistence type="predicted"/>
<dbReference type="InterPro" id="IPR008949">
    <property type="entry name" value="Isoprenoid_synthase_dom_sf"/>
</dbReference>
<dbReference type="SUPFAM" id="SSF48576">
    <property type="entry name" value="Terpenoid synthases"/>
    <property type="match status" value="1"/>
</dbReference>
<accession>A0AAV7F1Z2</accession>
<dbReference type="InterPro" id="IPR001906">
    <property type="entry name" value="Terpene_synth_N"/>
</dbReference>
<dbReference type="InterPro" id="IPR044814">
    <property type="entry name" value="Terpene_cyclase_plant_C1"/>
</dbReference>
<evidence type="ECO:0000259" key="5">
    <source>
        <dbReference type="Pfam" id="PF01397"/>
    </source>
</evidence>
<dbReference type="Gene3D" id="1.10.600.10">
    <property type="entry name" value="Farnesyl Diphosphate Synthase"/>
    <property type="match status" value="2"/>
</dbReference>
<keyword evidence="8" id="KW-1185">Reference proteome</keyword>
<dbReference type="GO" id="GO:0016102">
    <property type="term" value="P:diterpenoid biosynthetic process"/>
    <property type="evidence" value="ECO:0007669"/>
    <property type="project" value="InterPro"/>
</dbReference>
<dbReference type="SFLD" id="SFLDS00005">
    <property type="entry name" value="Isoprenoid_Synthase_Type_I"/>
    <property type="match status" value="1"/>
</dbReference>
<sequence>MALSPPTLLCPAAHPPEIKATKSEIVRPVAKFPPSAWGHFFVDYVQDAAKLDEWTKRAQVLKEKVSAIIRDSRGAQNEAKLIDVIRRTGVEYQFEAEIEDALHRIYNNGDDIGATNHDHLYDEALRFRILREGGYKASASVFEKYKDEHGKKFKESITQDVKGLLSLYEAAFLGIRGEDILDEAIAFTTQHLRSCLATNNTLDPLLAKQIERALEIPTHKRLPRWWKEKGLAEKLSYARNRVVECYVWVMTLSPEPCFSRCRVFGATTLCMISMIDDTYDAYGVYEELKQFTSAIQRWDLAAMDELPQYVRPLYHELVTYFKACEEELEKEGYQISYTRQAVENLCKCYFSEAEWYHNDYTPGTEEYIRVALISSGYPILYLLNMVFMKGISIESFQWWESQPRIVMAAAEICRFIDDLASNSFEQERGHVVSGIECFIKEKGMTEKEVHDLFIHFYNNAWKDINEACLRPRPFPMSILVKAVNLARVMDEWYYNPGEDAYTFSGGATKEMISKILVEPIPV</sequence>
<comment type="caution">
    <text evidence="7">The sequence shown here is derived from an EMBL/GenBank/DDBJ whole genome shotgun (WGS) entry which is preliminary data.</text>
</comment>
<evidence type="ECO:0000313" key="8">
    <source>
        <dbReference type="Proteomes" id="UP000825729"/>
    </source>
</evidence>